<dbReference type="InterPro" id="IPR023828">
    <property type="entry name" value="Peptidase_S8_Ser-AS"/>
</dbReference>
<dbReference type="PANTHER" id="PTHR43806">
    <property type="entry name" value="PEPTIDASE S8"/>
    <property type="match status" value="1"/>
</dbReference>
<dbReference type="InterPro" id="IPR022398">
    <property type="entry name" value="Peptidase_S8_His-AS"/>
</dbReference>
<dbReference type="InterPro" id="IPR000209">
    <property type="entry name" value="Peptidase_S8/S53_dom"/>
</dbReference>
<evidence type="ECO:0000256" key="5">
    <source>
        <dbReference type="PIRSR" id="PIRSR615500-1"/>
    </source>
</evidence>
<evidence type="ECO:0000256" key="2">
    <source>
        <dbReference type="ARBA" id="ARBA00022670"/>
    </source>
</evidence>
<evidence type="ECO:0000259" key="11">
    <source>
        <dbReference type="Pfam" id="PF05922"/>
    </source>
</evidence>
<keyword evidence="4 6" id="KW-0720">Serine protease</keyword>
<feature type="active site" description="Charge relay system" evidence="5 6">
    <location>
        <position position="384"/>
    </location>
</feature>
<dbReference type="CDD" id="cd00257">
    <property type="entry name" value="beta-trefoil_FSCN-like"/>
    <property type="match status" value="2"/>
</dbReference>
<dbReference type="SUPFAM" id="SSF50405">
    <property type="entry name" value="Actin-crosslinking proteins"/>
    <property type="match status" value="2"/>
</dbReference>
<dbReference type="InterPro" id="IPR010259">
    <property type="entry name" value="S8pro/Inhibitor_I9"/>
</dbReference>
<feature type="chain" id="PRO_5038481848" evidence="9">
    <location>
        <begin position="28"/>
        <end position="707"/>
    </location>
</feature>
<name>A0A4R0GAL6_9ACTN</name>
<evidence type="ECO:0000256" key="6">
    <source>
        <dbReference type="PROSITE-ProRule" id="PRU01240"/>
    </source>
</evidence>
<evidence type="ECO:0000256" key="4">
    <source>
        <dbReference type="ARBA" id="ARBA00022825"/>
    </source>
</evidence>
<dbReference type="PANTHER" id="PTHR43806:SF11">
    <property type="entry name" value="CEREVISIN-RELATED"/>
    <property type="match status" value="1"/>
</dbReference>
<dbReference type="PROSITE" id="PS00136">
    <property type="entry name" value="SUBTILASE_ASP"/>
    <property type="match status" value="1"/>
</dbReference>
<dbReference type="InterPro" id="IPR008999">
    <property type="entry name" value="Actin-crosslinking"/>
</dbReference>
<dbReference type="RefSeq" id="WP_131307820.1">
    <property type="nucleotide sequence ID" value="NZ_SJJR01000023.1"/>
</dbReference>
<keyword evidence="3 6" id="KW-0378">Hydrolase</keyword>
<protein>
    <submittedName>
        <fullName evidence="12">Peptidase S8</fullName>
    </submittedName>
</protein>
<feature type="region of interest" description="Disordered" evidence="8">
    <location>
        <begin position="179"/>
        <end position="231"/>
    </location>
</feature>
<dbReference type="Gene3D" id="3.40.50.200">
    <property type="entry name" value="Peptidase S8/S53 domain"/>
    <property type="match status" value="1"/>
</dbReference>
<dbReference type="InterPro" id="IPR050131">
    <property type="entry name" value="Peptidase_S8_subtilisin-like"/>
</dbReference>
<dbReference type="PROSITE" id="PS51892">
    <property type="entry name" value="SUBTILASE"/>
    <property type="match status" value="1"/>
</dbReference>
<dbReference type="Pfam" id="PF00082">
    <property type="entry name" value="Peptidase_S8"/>
    <property type="match status" value="1"/>
</dbReference>
<dbReference type="AlphaFoldDB" id="A0A4R0GAL6"/>
<dbReference type="SUPFAM" id="SSF54897">
    <property type="entry name" value="Protease propeptides/inhibitors"/>
    <property type="match status" value="1"/>
</dbReference>
<evidence type="ECO:0000256" key="1">
    <source>
        <dbReference type="ARBA" id="ARBA00011073"/>
    </source>
</evidence>
<proteinExistence type="inferred from homology"/>
<dbReference type="PRINTS" id="PR00723">
    <property type="entry name" value="SUBTILISIN"/>
</dbReference>
<accession>A0A4R0GAL6</accession>
<evidence type="ECO:0000256" key="7">
    <source>
        <dbReference type="RuleBase" id="RU003355"/>
    </source>
</evidence>
<feature type="domain" description="Inhibitor I9" evidence="11">
    <location>
        <begin position="56"/>
        <end position="120"/>
    </location>
</feature>
<feature type="active site" description="Charge relay system" evidence="5 6">
    <location>
        <position position="166"/>
    </location>
</feature>
<reference evidence="12 13" key="1">
    <citation type="submission" date="2019-02" db="EMBL/GenBank/DDBJ databases">
        <title>Jishengella sp. nov., isolated from a root of Zingiber montanum.</title>
        <authorList>
            <person name="Kuncharoen N."/>
            <person name="Kudo T."/>
            <person name="Masahiro Y."/>
            <person name="Ohkuma M."/>
            <person name="Tanasupawat S."/>
        </authorList>
    </citation>
    <scope>NUCLEOTIDE SEQUENCE [LARGE SCALE GENOMIC DNA]</scope>
    <source>
        <strain evidence="12 13">PLAI 1-1</strain>
    </source>
</reference>
<organism evidence="12 13">
    <name type="scientific">Micromonospora zingiberis</name>
    <dbReference type="NCBI Taxonomy" id="2053011"/>
    <lineage>
        <taxon>Bacteria</taxon>
        <taxon>Bacillati</taxon>
        <taxon>Actinomycetota</taxon>
        <taxon>Actinomycetes</taxon>
        <taxon>Micromonosporales</taxon>
        <taxon>Micromonosporaceae</taxon>
        <taxon>Micromonospora</taxon>
    </lineage>
</organism>
<evidence type="ECO:0000313" key="13">
    <source>
        <dbReference type="Proteomes" id="UP000292274"/>
    </source>
</evidence>
<keyword evidence="2 6" id="KW-0645">Protease</keyword>
<sequence length="707" mass="73097">MKRRGVLRRSAAAGLALATASSILTVAAGGAGMAAPADQSRAEVRGSADTGVVPGRYIVVLKDKRASYNNVHLLASTLAKQNGGTVRQVFDRSLVGYSAAMDQRQADRVAAHPAVAYVEPVRRLSVNGTQTSPPWGLDRIDQASAKLNKTYTYPNTGSKVTAYILDTGINVKHQDFGGRASMGYDAIDPPPPPPPSPTPSPTLPDPEPEPTDPTDPGSGLQTNANGDCHGHGTHVAGTVGGAKYGVAKGVKLVGVRVLNCRGSGTTEQVIAGVEWVTANAKKPAVANMSLGDVVAIPSLDEAVKRSIASGITYSIAAGNDWMDACKASPARVPDAITVGATDRVDMRAWFSNYGKCLDVFAPGVSIVSARHDSNTGSVGFSGTSMAAPHVAGAAALLLHSNPTWKPKQVRDRIVTTGIAGAVYDTKGSIDRLLTVGSVTPTRSGYGFKARSNGKFVTAASTTKALVNNGKSLGTAQRYDIVNAGSGLVALRSKNTGRYVVAPSKGTKPLIASHKTIVTSAKFTIVNHTDGSISLKSKINGKYVTAPKSGTSSLKASKTSIGTSEKFTIDAPAPVISIRSKASGKYVVAGSKPLIASSSKVTKAAKFQIVNRGDGYFGLKALANGKYVIAASKGTKPLIASSKSLGYWETFDFIDYNGDGTVFFGAADGQAVSAGSAGTKQLISNKNINLKAFELGLGVGEKFTVSAA</sequence>
<comment type="similarity">
    <text evidence="1 6 7">Belongs to the peptidase S8 family.</text>
</comment>
<feature type="compositionally biased region" description="Pro residues" evidence="8">
    <location>
        <begin position="188"/>
        <end position="205"/>
    </location>
</feature>
<dbReference type="EMBL" id="SJJR01000023">
    <property type="protein sequence ID" value="TCB92031.1"/>
    <property type="molecule type" value="Genomic_DNA"/>
</dbReference>
<evidence type="ECO:0000259" key="10">
    <source>
        <dbReference type="Pfam" id="PF00082"/>
    </source>
</evidence>
<evidence type="ECO:0000256" key="9">
    <source>
        <dbReference type="SAM" id="SignalP"/>
    </source>
</evidence>
<dbReference type="InterPro" id="IPR037045">
    <property type="entry name" value="S8pro/Inhibitor_I9_sf"/>
</dbReference>
<dbReference type="Gene3D" id="3.30.70.80">
    <property type="entry name" value="Peptidase S8 propeptide/proteinase inhibitor I9"/>
    <property type="match status" value="1"/>
</dbReference>
<dbReference type="OrthoDB" id="9798386at2"/>
<dbReference type="GO" id="GO:0005615">
    <property type="term" value="C:extracellular space"/>
    <property type="evidence" value="ECO:0007669"/>
    <property type="project" value="TreeGrafter"/>
</dbReference>
<dbReference type="InterPro" id="IPR006311">
    <property type="entry name" value="TAT_signal"/>
</dbReference>
<gene>
    <name evidence="12" type="ORF">E0H26_24890</name>
</gene>
<feature type="active site" description="Charge relay system" evidence="5 6">
    <location>
        <position position="231"/>
    </location>
</feature>
<dbReference type="PROSITE" id="PS51318">
    <property type="entry name" value="TAT"/>
    <property type="match status" value="1"/>
</dbReference>
<dbReference type="Gene3D" id="2.80.10.50">
    <property type="match status" value="2"/>
</dbReference>
<dbReference type="Proteomes" id="UP000292274">
    <property type="component" value="Unassembled WGS sequence"/>
</dbReference>
<dbReference type="FunFam" id="3.40.50.200:FF:000016">
    <property type="entry name" value="Proprotein convertase subtilisin/kexin type 9"/>
    <property type="match status" value="1"/>
</dbReference>
<dbReference type="PROSITE" id="PS00137">
    <property type="entry name" value="SUBTILASE_HIS"/>
    <property type="match status" value="1"/>
</dbReference>
<keyword evidence="13" id="KW-1185">Reference proteome</keyword>
<dbReference type="CDD" id="cd04077">
    <property type="entry name" value="Peptidases_S8_PCSK9_ProteinaseK_like"/>
    <property type="match status" value="1"/>
</dbReference>
<dbReference type="PROSITE" id="PS00138">
    <property type="entry name" value="SUBTILASE_SER"/>
    <property type="match status" value="1"/>
</dbReference>
<dbReference type="InterPro" id="IPR036852">
    <property type="entry name" value="Peptidase_S8/S53_dom_sf"/>
</dbReference>
<evidence type="ECO:0000256" key="3">
    <source>
        <dbReference type="ARBA" id="ARBA00022801"/>
    </source>
</evidence>
<dbReference type="Pfam" id="PF05922">
    <property type="entry name" value="Inhibitor_I9"/>
    <property type="match status" value="1"/>
</dbReference>
<dbReference type="InterPro" id="IPR023827">
    <property type="entry name" value="Peptidase_S8_Asp-AS"/>
</dbReference>
<dbReference type="GO" id="GO:0004252">
    <property type="term" value="F:serine-type endopeptidase activity"/>
    <property type="evidence" value="ECO:0007669"/>
    <property type="project" value="UniProtKB-UniRule"/>
</dbReference>
<evidence type="ECO:0000313" key="12">
    <source>
        <dbReference type="EMBL" id="TCB92031.1"/>
    </source>
</evidence>
<evidence type="ECO:0000256" key="8">
    <source>
        <dbReference type="SAM" id="MobiDB-lite"/>
    </source>
</evidence>
<dbReference type="GO" id="GO:0006508">
    <property type="term" value="P:proteolysis"/>
    <property type="evidence" value="ECO:0007669"/>
    <property type="project" value="UniProtKB-KW"/>
</dbReference>
<feature type="signal peptide" evidence="9">
    <location>
        <begin position="1"/>
        <end position="27"/>
    </location>
</feature>
<feature type="domain" description="Peptidase S8/S53" evidence="10">
    <location>
        <begin position="158"/>
        <end position="417"/>
    </location>
</feature>
<comment type="caution">
    <text evidence="12">The sequence shown here is derived from an EMBL/GenBank/DDBJ whole genome shotgun (WGS) entry which is preliminary data.</text>
</comment>
<dbReference type="SUPFAM" id="SSF52743">
    <property type="entry name" value="Subtilisin-like"/>
    <property type="match status" value="1"/>
</dbReference>
<dbReference type="InterPro" id="IPR015500">
    <property type="entry name" value="Peptidase_S8_subtilisin-rel"/>
</dbReference>
<dbReference type="InterPro" id="IPR034193">
    <property type="entry name" value="PCSK9_ProteinaseK-like"/>
</dbReference>
<keyword evidence="9" id="KW-0732">Signal</keyword>